<dbReference type="EMBL" id="MH727547">
    <property type="protein sequence ID" value="AYB69227.1"/>
    <property type="molecule type" value="Genomic_DNA"/>
</dbReference>
<name>A0A385UJF4_9CAUD</name>
<sequence>MTTTTPKFRRADGQLTAYALGCGYCQTYAVDGATDYYGTTADAVTLRRDGCYHVHVRAGSLTHDEHGAARRVDGVRVDWYTFDALADARRFYARVRRALRTGAPLALDALRALDPTGVPVCDECGERADGVSDAHGVACSLFAGNVAGDPDEVPAPTFYPGAGGWHTEQRGTCTYHVATIAGGHRAAYVTLNDADEYVAGLYDTTDTPHVIGTFPTLFDGKRAADAARERGSVK</sequence>
<dbReference type="Proteomes" id="UP000267882">
    <property type="component" value="Segment"/>
</dbReference>
<accession>A0A385UJF4</accession>
<dbReference type="InterPro" id="IPR029063">
    <property type="entry name" value="SAM-dependent_MTases_sf"/>
</dbReference>
<organism evidence="1 2">
    <name type="scientific">Gordonia phage Foxboro</name>
    <dbReference type="NCBI Taxonomy" id="2301602"/>
    <lineage>
        <taxon>Viruses</taxon>
        <taxon>Duplodnaviria</taxon>
        <taxon>Heunggongvirae</taxon>
        <taxon>Uroviricota</taxon>
        <taxon>Caudoviricetes</taxon>
        <taxon>Zierdtviridae</taxon>
        <taxon>Emilbogenvirinae</taxon>
        <taxon>Foxborovirus</taxon>
        <taxon>Foxborovirus foxboro</taxon>
    </lineage>
</organism>
<evidence type="ECO:0000313" key="2">
    <source>
        <dbReference type="Proteomes" id="UP000267882"/>
    </source>
</evidence>
<dbReference type="KEGG" id="vg:65116013"/>
<dbReference type="RefSeq" id="YP_010098342.1">
    <property type="nucleotide sequence ID" value="NC_055766.1"/>
</dbReference>
<proteinExistence type="predicted"/>
<gene>
    <name evidence="1" type="primary">86</name>
    <name evidence="1" type="ORF">SEA_FOXBORO_86</name>
</gene>
<reference evidence="1 2" key="1">
    <citation type="submission" date="2018-08" db="EMBL/GenBank/DDBJ databases">
        <authorList>
            <person name="Duda J.M."/>
            <person name="Larson A.P."/>
            <person name="Nowak S."/>
            <person name="Ricci M.J."/>
            <person name="Westholm D.E."/>
            <person name="Delesalle V.A."/>
            <person name="Garlena R.A."/>
            <person name="Russell D.A."/>
            <person name="Pope W.H."/>
            <person name="Jacobs-Sera D."/>
            <person name="Hatfull G.F."/>
        </authorList>
    </citation>
    <scope>NUCLEOTIDE SEQUENCE [LARGE SCALE GENOMIC DNA]</scope>
</reference>
<dbReference type="SUPFAM" id="SSF53335">
    <property type="entry name" value="S-adenosyl-L-methionine-dependent methyltransferases"/>
    <property type="match status" value="1"/>
</dbReference>
<dbReference type="GeneID" id="65116013"/>
<keyword evidence="2" id="KW-1185">Reference proteome</keyword>
<evidence type="ECO:0000313" key="1">
    <source>
        <dbReference type="EMBL" id="AYB69227.1"/>
    </source>
</evidence>
<protein>
    <submittedName>
        <fullName evidence="1">Uncharacterized protein</fullName>
    </submittedName>
</protein>